<dbReference type="AlphaFoldDB" id="A0A5J4WUF9"/>
<accession>A0A5J4WUF9</accession>
<name>A0A5J4WUF9_9EUKA</name>
<evidence type="ECO:0000313" key="1">
    <source>
        <dbReference type="EMBL" id="KAA6398608.1"/>
    </source>
</evidence>
<gene>
    <name evidence="1" type="ORF">EZS28_005864</name>
</gene>
<sequence length="99" mass="10392">MSVTKWVAPALHKVLSTISGPVGMIHPGIGGALGAGAILTGAVDRLTRGGTSGGMMSNEEYQLFVDNNNALVYAANNQIVDRIASDYALKIEPDKHNNK</sequence>
<evidence type="ECO:0000313" key="2">
    <source>
        <dbReference type="Proteomes" id="UP000324800"/>
    </source>
</evidence>
<proteinExistence type="predicted"/>
<comment type="caution">
    <text evidence="1">The sequence shown here is derived from an EMBL/GenBank/DDBJ whole genome shotgun (WGS) entry which is preliminary data.</text>
</comment>
<organism evidence="1 2">
    <name type="scientific">Streblomastix strix</name>
    <dbReference type="NCBI Taxonomy" id="222440"/>
    <lineage>
        <taxon>Eukaryota</taxon>
        <taxon>Metamonada</taxon>
        <taxon>Preaxostyla</taxon>
        <taxon>Oxymonadida</taxon>
        <taxon>Streblomastigidae</taxon>
        <taxon>Streblomastix</taxon>
    </lineage>
</organism>
<dbReference type="Proteomes" id="UP000324800">
    <property type="component" value="Unassembled WGS sequence"/>
</dbReference>
<reference evidence="1 2" key="1">
    <citation type="submission" date="2019-03" db="EMBL/GenBank/DDBJ databases">
        <title>Single cell metagenomics reveals metabolic interactions within the superorganism composed of flagellate Streblomastix strix and complex community of Bacteroidetes bacteria on its surface.</title>
        <authorList>
            <person name="Treitli S.C."/>
            <person name="Kolisko M."/>
            <person name="Husnik F."/>
            <person name="Keeling P."/>
            <person name="Hampl V."/>
        </authorList>
    </citation>
    <scope>NUCLEOTIDE SEQUENCE [LARGE SCALE GENOMIC DNA]</scope>
    <source>
        <strain evidence="1">ST1C</strain>
    </source>
</reference>
<dbReference type="EMBL" id="SNRW01000918">
    <property type="protein sequence ID" value="KAA6398608.1"/>
    <property type="molecule type" value="Genomic_DNA"/>
</dbReference>
<protein>
    <submittedName>
        <fullName evidence="1">Uncharacterized protein</fullName>
    </submittedName>
</protein>